<comment type="cofactor">
    <cofactor evidence="6">
        <name>Fe(2+)</name>
        <dbReference type="ChEBI" id="CHEBI:29033"/>
    </cofactor>
    <text evidence="6">Binds 1 Fe(2+) ion per subunit.</text>
</comment>
<comment type="similarity">
    <text evidence="1">Belongs to the carotenoid oxygenase family.</text>
</comment>
<keyword evidence="5 6" id="KW-0408">Iron</keyword>
<keyword evidence="4" id="KW-0560">Oxidoreductase</keyword>
<evidence type="ECO:0000313" key="7">
    <source>
        <dbReference type="EMBL" id="CAJ0563880.1"/>
    </source>
</evidence>
<dbReference type="EMBL" id="CATQJA010000752">
    <property type="protein sequence ID" value="CAJ0563880.1"/>
    <property type="molecule type" value="Genomic_DNA"/>
</dbReference>
<proteinExistence type="inferred from homology"/>
<evidence type="ECO:0000256" key="6">
    <source>
        <dbReference type="PIRSR" id="PIRSR604294-1"/>
    </source>
</evidence>
<sequence length="402" mass="45901">GSGIDPYGLHHECKPDWSGDIPTDCDNTWAIAKYLNDPARRRNLGIPPSVQDWKVCRNAQQLNYTKQYPTVLPHVKRALEAGVKVMLYLRSDGCDITHIIGYQKKTPTWLSGNFLRNGPGKFKFGNDEVNHWFDGMAYPQRYHFKNGRMHYSAKFLKSHAYLACEEDERLAVSTFATPRSAQTNFFAPPFFTFHHANAFERDRFLYVDFCLVENPGNFEDLLLQHMRDGSFSSRNPLFRPFLHRIVIPTDVSGDIEAGIDLAEVNFYSKKRSFELPRYNERFTGLPYRFVYGTTILYAAAERRVPGVVKNDVNTGETSIHYKDDAEQLFGEPVFVPSPNGTAEDDGIILVPVMSANRRKKPIFMILDAKSLREICRYVLPVPRIPMGFHAIFVDAAAGDKEN</sequence>
<gene>
    <name evidence="7" type="ORF">MSPICULIGERA_LOCUS2589</name>
</gene>
<comment type="caution">
    <text evidence="7">The sequence shown here is derived from an EMBL/GenBank/DDBJ whole genome shotgun (WGS) entry which is preliminary data.</text>
</comment>
<dbReference type="GO" id="GO:0046872">
    <property type="term" value="F:metal ion binding"/>
    <property type="evidence" value="ECO:0007669"/>
    <property type="project" value="UniProtKB-KW"/>
</dbReference>
<dbReference type="InterPro" id="IPR004294">
    <property type="entry name" value="Carotenoid_Oase"/>
</dbReference>
<evidence type="ECO:0000256" key="1">
    <source>
        <dbReference type="ARBA" id="ARBA00006787"/>
    </source>
</evidence>
<evidence type="ECO:0000256" key="5">
    <source>
        <dbReference type="ARBA" id="ARBA00023004"/>
    </source>
</evidence>
<dbReference type="PANTHER" id="PTHR10543:SF24">
    <property type="entry name" value="CAROTENOID ISOMEROOXYGENASE"/>
    <property type="match status" value="1"/>
</dbReference>
<dbReference type="GO" id="GO:0010436">
    <property type="term" value="F:carotenoid dioxygenase activity"/>
    <property type="evidence" value="ECO:0007669"/>
    <property type="project" value="TreeGrafter"/>
</dbReference>
<dbReference type="Pfam" id="PF03055">
    <property type="entry name" value="RPE65"/>
    <property type="match status" value="2"/>
</dbReference>
<organism evidence="7 8">
    <name type="scientific">Mesorhabditis spiculigera</name>
    <dbReference type="NCBI Taxonomy" id="96644"/>
    <lineage>
        <taxon>Eukaryota</taxon>
        <taxon>Metazoa</taxon>
        <taxon>Ecdysozoa</taxon>
        <taxon>Nematoda</taxon>
        <taxon>Chromadorea</taxon>
        <taxon>Rhabditida</taxon>
        <taxon>Rhabditina</taxon>
        <taxon>Rhabditomorpha</taxon>
        <taxon>Rhabditoidea</taxon>
        <taxon>Rhabditidae</taxon>
        <taxon>Mesorhabditinae</taxon>
        <taxon>Mesorhabditis</taxon>
    </lineage>
</organism>
<feature type="binding site" evidence="6">
    <location>
        <position position="194"/>
    </location>
    <ligand>
        <name>Fe cation</name>
        <dbReference type="ChEBI" id="CHEBI:24875"/>
        <note>catalytic</note>
    </ligand>
</feature>
<evidence type="ECO:0000256" key="2">
    <source>
        <dbReference type="ARBA" id="ARBA00009431"/>
    </source>
</evidence>
<dbReference type="SUPFAM" id="SSF53474">
    <property type="entry name" value="alpha/beta-Hydrolases"/>
    <property type="match status" value="1"/>
</dbReference>
<dbReference type="Gene3D" id="3.40.50.1820">
    <property type="entry name" value="alpha/beta hydrolase"/>
    <property type="match status" value="1"/>
</dbReference>
<keyword evidence="3 6" id="KW-0479">Metal-binding</keyword>
<name>A0AA36FQN1_9BILA</name>
<dbReference type="GO" id="GO:0004185">
    <property type="term" value="F:serine-type carboxypeptidase activity"/>
    <property type="evidence" value="ECO:0007669"/>
    <property type="project" value="InterPro"/>
</dbReference>
<accession>A0AA36FQN1</accession>
<keyword evidence="8" id="KW-1185">Reference proteome</keyword>
<dbReference type="PANTHER" id="PTHR10543">
    <property type="entry name" value="BETA-CAROTENE DIOXYGENASE"/>
    <property type="match status" value="1"/>
</dbReference>
<dbReference type="AlphaFoldDB" id="A0AA36FQN1"/>
<evidence type="ECO:0000256" key="3">
    <source>
        <dbReference type="ARBA" id="ARBA00022723"/>
    </source>
</evidence>
<evidence type="ECO:0000256" key="4">
    <source>
        <dbReference type="ARBA" id="ARBA00023002"/>
    </source>
</evidence>
<evidence type="ECO:0000313" key="8">
    <source>
        <dbReference type="Proteomes" id="UP001177023"/>
    </source>
</evidence>
<dbReference type="GO" id="GO:0016121">
    <property type="term" value="P:carotene catabolic process"/>
    <property type="evidence" value="ECO:0007669"/>
    <property type="project" value="TreeGrafter"/>
</dbReference>
<feature type="binding site" evidence="6">
    <location>
        <position position="389"/>
    </location>
    <ligand>
        <name>Fe cation</name>
        <dbReference type="ChEBI" id="CHEBI:24875"/>
        <note>catalytic</note>
    </ligand>
</feature>
<dbReference type="Pfam" id="PF00450">
    <property type="entry name" value="Peptidase_S10"/>
    <property type="match status" value="1"/>
</dbReference>
<dbReference type="InterPro" id="IPR029058">
    <property type="entry name" value="AB_hydrolase_fold"/>
</dbReference>
<feature type="non-terminal residue" evidence="7">
    <location>
        <position position="1"/>
    </location>
</feature>
<comment type="similarity">
    <text evidence="2">Belongs to the peptidase S10 family.</text>
</comment>
<dbReference type="GO" id="GO:0003834">
    <property type="term" value="F:beta-carotene 15,15'-dioxygenase activity"/>
    <property type="evidence" value="ECO:0007669"/>
    <property type="project" value="TreeGrafter"/>
</dbReference>
<dbReference type="InterPro" id="IPR001563">
    <property type="entry name" value="Peptidase_S10"/>
</dbReference>
<feature type="non-terminal residue" evidence="7">
    <location>
        <position position="402"/>
    </location>
</feature>
<reference evidence="7" key="1">
    <citation type="submission" date="2023-06" db="EMBL/GenBank/DDBJ databases">
        <authorList>
            <person name="Delattre M."/>
        </authorList>
    </citation>
    <scope>NUCLEOTIDE SEQUENCE</scope>
    <source>
        <strain evidence="7">AF72</strain>
    </source>
</reference>
<dbReference type="Proteomes" id="UP001177023">
    <property type="component" value="Unassembled WGS sequence"/>
</dbReference>
<protein>
    <submittedName>
        <fullName evidence="7">Uncharacterized protein</fullName>
    </submittedName>
</protein>
<dbReference type="GO" id="GO:0042574">
    <property type="term" value="P:retinal metabolic process"/>
    <property type="evidence" value="ECO:0007669"/>
    <property type="project" value="TreeGrafter"/>
</dbReference>
<dbReference type="GO" id="GO:0006508">
    <property type="term" value="P:proteolysis"/>
    <property type="evidence" value="ECO:0007669"/>
    <property type="project" value="InterPro"/>
</dbReference>